<name>A0A7G9T964_PSEMX</name>
<dbReference type="EMBL" id="CP060731">
    <property type="protein sequence ID" value="QNN76639.1"/>
    <property type="molecule type" value="Genomic_DNA"/>
</dbReference>
<dbReference type="PROSITE" id="PS51257">
    <property type="entry name" value="PROKAR_LIPOPROTEIN"/>
    <property type="match status" value="1"/>
</dbReference>
<keyword evidence="1" id="KW-0175">Coiled coil</keyword>
<reference evidence="3 4" key="1">
    <citation type="submission" date="2020-08" db="EMBL/GenBank/DDBJ databases">
        <title>Streptomycin Non-resistant strain, P. mexicana.</title>
        <authorList>
            <person name="Ganesh-Kumar S."/>
            <person name="Zhe T."/>
            <person name="Yu Z."/>
            <person name="Min Y."/>
        </authorList>
    </citation>
    <scope>NUCLEOTIDE SEQUENCE [LARGE SCALE GENOMIC DNA]</scope>
    <source>
        <strain evidence="3 4">GTZY2</strain>
    </source>
</reference>
<gene>
    <name evidence="3" type="ORF">IAE60_11865</name>
</gene>
<protein>
    <recommendedName>
        <fullName evidence="5">DUF2884 family protein</fullName>
    </recommendedName>
</protein>
<evidence type="ECO:0000256" key="1">
    <source>
        <dbReference type="SAM" id="Coils"/>
    </source>
</evidence>
<evidence type="ECO:0008006" key="5">
    <source>
        <dbReference type="Google" id="ProtNLM"/>
    </source>
</evidence>
<feature type="signal peptide" evidence="2">
    <location>
        <begin position="1"/>
        <end position="20"/>
    </location>
</feature>
<evidence type="ECO:0000313" key="3">
    <source>
        <dbReference type="EMBL" id="QNN76639.1"/>
    </source>
</evidence>
<feature type="coiled-coil region" evidence="1">
    <location>
        <begin position="39"/>
        <end position="73"/>
    </location>
</feature>
<feature type="chain" id="PRO_5028988628" description="DUF2884 family protein" evidence="2">
    <location>
        <begin position="21"/>
        <end position="220"/>
    </location>
</feature>
<evidence type="ECO:0000313" key="4">
    <source>
        <dbReference type="Proteomes" id="UP000515838"/>
    </source>
</evidence>
<dbReference type="Proteomes" id="UP000515838">
    <property type="component" value="Chromosome"/>
</dbReference>
<keyword evidence="2" id="KW-0732">Signal</keyword>
<accession>A0A7G9T964</accession>
<sequence length="220" mass="22971">MHLSLSRTRPLIVLGMIALAACQPTDKNQAPTGVVAKAMDEAAKGLGEASQEMDKAREEIATARDRLARENISLNRNEKQHLPKAEITPAGDLLIEGKAVATTPEQKALVLAYRGELLGVVGDGMAIGMEGARVGIDAAASALKGVLAGQDGDQIGKQVGEQAKAKIQPMVAQLCTRLPGLLSAQQALSAALPEFAPYATMDQADVDDCGDANGDGNWTF</sequence>
<proteinExistence type="predicted"/>
<dbReference type="AlphaFoldDB" id="A0A7G9T964"/>
<dbReference type="GeneID" id="81471673"/>
<evidence type="ECO:0000256" key="2">
    <source>
        <dbReference type="SAM" id="SignalP"/>
    </source>
</evidence>
<dbReference type="RefSeq" id="WP_187572408.1">
    <property type="nucleotide sequence ID" value="NZ_CP060731.1"/>
</dbReference>
<organism evidence="3 4">
    <name type="scientific">Pseudoxanthomonas mexicana</name>
    <dbReference type="NCBI Taxonomy" id="128785"/>
    <lineage>
        <taxon>Bacteria</taxon>
        <taxon>Pseudomonadati</taxon>
        <taxon>Pseudomonadota</taxon>
        <taxon>Gammaproteobacteria</taxon>
        <taxon>Lysobacterales</taxon>
        <taxon>Lysobacteraceae</taxon>
        <taxon>Pseudoxanthomonas</taxon>
    </lineage>
</organism>